<dbReference type="PROSITE" id="PS00374">
    <property type="entry name" value="MGMT"/>
    <property type="match status" value="1"/>
</dbReference>
<comment type="similarity">
    <text evidence="2 9">Belongs to the MGMT family.</text>
</comment>
<dbReference type="GO" id="GO:0005737">
    <property type="term" value="C:cytoplasm"/>
    <property type="evidence" value="ECO:0007669"/>
    <property type="project" value="UniProtKB-SubCell"/>
</dbReference>
<dbReference type="InterPro" id="IPR036217">
    <property type="entry name" value="MethylDNA_cys_MeTrfase_DNAb"/>
</dbReference>
<dbReference type="RefSeq" id="WP_083490398.1">
    <property type="nucleotide sequence ID" value="NZ_LKHP01000010.1"/>
</dbReference>
<dbReference type="PATRIC" id="fig|908809.3.peg.1818"/>
<dbReference type="Pfam" id="PF02870">
    <property type="entry name" value="Methyltransf_1N"/>
    <property type="match status" value="1"/>
</dbReference>
<dbReference type="HAMAP" id="MF_00772">
    <property type="entry name" value="OGT"/>
    <property type="match status" value="1"/>
</dbReference>
<gene>
    <name evidence="12" type="primary">ogt</name>
    <name evidence="12" type="ORF">ABG79_01819</name>
</gene>
<comment type="caution">
    <text evidence="12">The sequence shown here is derived from an EMBL/GenBank/DDBJ whole genome shotgun (WGS) entry which is preliminary data.</text>
</comment>
<dbReference type="Pfam" id="PF01035">
    <property type="entry name" value="DNA_binding_1"/>
    <property type="match status" value="1"/>
</dbReference>
<evidence type="ECO:0000256" key="8">
    <source>
        <dbReference type="ARBA" id="ARBA00049348"/>
    </source>
</evidence>
<dbReference type="AlphaFoldDB" id="A0A0R3JSE8"/>
<comment type="function">
    <text evidence="9">Involved in the cellular defense against the biological effects of O6-methylguanine (O6-MeG) and O4-methylthymine (O4-MeT) in DNA. Repairs the methylated nucleobase in DNA by stoichiometrically transferring the methyl group to a cysteine residue in the enzyme. This is a suicide reaction: the enzyme is irreversibly inactivated.</text>
</comment>
<feature type="active site" description="Nucleophile; methyl group acceptor" evidence="9">
    <location>
        <position position="122"/>
    </location>
</feature>
<dbReference type="GO" id="GO:0032259">
    <property type="term" value="P:methylation"/>
    <property type="evidence" value="ECO:0007669"/>
    <property type="project" value="UniProtKB-KW"/>
</dbReference>
<evidence type="ECO:0000313" key="13">
    <source>
        <dbReference type="Proteomes" id="UP000052015"/>
    </source>
</evidence>
<dbReference type="NCBIfam" id="TIGR00589">
    <property type="entry name" value="ogt"/>
    <property type="match status" value="1"/>
</dbReference>
<evidence type="ECO:0000256" key="7">
    <source>
        <dbReference type="ARBA" id="ARBA00023204"/>
    </source>
</evidence>
<keyword evidence="3 9" id="KW-0963">Cytoplasm</keyword>
<dbReference type="PANTHER" id="PTHR10815">
    <property type="entry name" value="METHYLATED-DNA--PROTEIN-CYSTEINE METHYLTRANSFERASE"/>
    <property type="match status" value="1"/>
</dbReference>
<feature type="domain" description="Methylated-DNA-[protein]-cysteine S-methyltransferase DNA binding" evidence="10">
    <location>
        <begin position="71"/>
        <end position="150"/>
    </location>
</feature>
<sequence length="167" mass="19291">MLNKAYYKSPIGIIEIVEYNDAIIRLDFVEKEAEYDEDMPEMLKRCLIELDEYFKGERREFTVKVDLCGTDFQNKVWQELCNIPYGETISYKEQAKRVGNPKAIRAVGLANSKNPVGIIVPCHRVIGSNGKLTGYAGGLWRKEWLIEHEKRVLNNAKGNNIFEVKYK</sequence>
<evidence type="ECO:0000256" key="9">
    <source>
        <dbReference type="HAMAP-Rule" id="MF_00772"/>
    </source>
</evidence>
<dbReference type="InterPro" id="IPR014048">
    <property type="entry name" value="MethylDNA_cys_MeTrfase_DNA-bd"/>
</dbReference>
<organism evidence="12 13">
    <name type="scientific">Caloramator mitchellensis</name>
    <dbReference type="NCBI Taxonomy" id="908809"/>
    <lineage>
        <taxon>Bacteria</taxon>
        <taxon>Bacillati</taxon>
        <taxon>Bacillota</taxon>
        <taxon>Clostridia</taxon>
        <taxon>Eubacteriales</taxon>
        <taxon>Clostridiaceae</taxon>
        <taxon>Caloramator</taxon>
    </lineage>
</organism>
<dbReference type="EC" id="2.1.1.63" evidence="9"/>
<evidence type="ECO:0000256" key="2">
    <source>
        <dbReference type="ARBA" id="ARBA00008711"/>
    </source>
</evidence>
<evidence type="ECO:0000259" key="11">
    <source>
        <dbReference type="Pfam" id="PF02870"/>
    </source>
</evidence>
<evidence type="ECO:0000256" key="5">
    <source>
        <dbReference type="ARBA" id="ARBA00022679"/>
    </source>
</evidence>
<comment type="catalytic activity">
    <reaction evidence="1 9">
        <text>a 4-O-methyl-thymidine in DNA + L-cysteinyl-[protein] = a thymidine in DNA + S-methyl-L-cysteinyl-[protein]</text>
        <dbReference type="Rhea" id="RHEA:53428"/>
        <dbReference type="Rhea" id="RHEA-COMP:10131"/>
        <dbReference type="Rhea" id="RHEA-COMP:10132"/>
        <dbReference type="Rhea" id="RHEA-COMP:13555"/>
        <dbReference type="Rhea" id="RHEA-COMP:13556"/>
        <dbReference type="ChEBI" id="CHEBI:29950"/>
        <dbReference type="ChEBI" id="CHEBI:82612"/>
        <dbReference type="ChEBI" id="CHEBI:137386"/>
        <dbReference type="ChEBI" id="CHEBI:137387"/>
        <dbReference type="EC" id="2.1.1.63"/>
    </reaction>
</comment>
<dbReference type="InterPro" id="IPR008332">
    <property type="entry name" value="MethylG_MeTrfase_N"/>
</dbReference>
<dbReference type="Gene3D" id="3.30.160.70">
    <property type="entry name" value="Methylated DNA-protein cysteine methyltransferase domain"/>
    <property type="match status" value="1"/>
</dbReference>
<dbReference type="CDD" id="cd06445">
    <property type="entry name" value="ATase"/>
    <property type="match status" value="1"/>
</dbReference>
<accession>A0A0R3JSE8</accession>
<dbReference type="GO" id="GO:0003908">
    <property type="term" value="F:methylated-DNA-[protein]-cysteine S-methyltransferase activity"/>
    <property type="evidence" value="ECO:0007669"/>
    <property type="project" value="UniProtKB-UniRule"/>
</dbReference>
<feature type="domain" description="Methylguanine DNA methyltransferase ribonuclease-like" evidence="11">
    <location>
        <begin position="4"/>
        <end position="67"/>
    </location>
</feature>
<keyword evidence="7 9" id="KW-0234">DNA repair</keyword>
<name>A0A0R3JSE8_CALMK</name>
<dbReference type="InterPro" id="IPR036388">
    <property type="entry name" value="WH-like_DNA-bd_sf"/>
</dbReference>
<dbReference type="InterPro" id="IPR036631">
    <property type="entry name" value="MGMT_N_sf"/>
</dbReference>
<evidence type="ECO:0000313" key="12">
    <source>
        <dbReference type="EMBL" id="KRQ86438.1"/>
    </source>
</evidence>
<evidence type="ECO:0000256" key="1">
    <source>
        <dbReference type="ARBA" id="ARBA00001286"/>
    </source>
</evidence>
<dbReference type="EMBL" id="LKHP01000010">
    <property type="protein sequence ID" value="KRQ86438.1"/>
    <property type="molecule type" value="Genomic_DNA"/>
</dbReference>
<dbReference type="OrthoDB" id="9802228at2"/>
<dbReference type="SUPFAM" id="SSF46767">
    <property type="entry name" value="Methylated DNA-protein cysteine methyltransferase, C-terminal domain"/>
    <property type="match status" value="1"/>
</dbReference>
<evidence type="ECO:0000256" key="6">
    <source>
        <dbReference type="ARBA" id="ARBA00022763"/>
    </source>
</evidence>
<evidence type="ECO:0000259" key="10">
    <source>
        <dbReference type="Pfam" id="PF01035"/>
    </source>
</evidence>
<dbReference type="SUPFAM" id="SSF53155">
    <property type="entry name" value="Methylated DNA-protein cysteine methyltransferase domain"/>
    <property type="match status" value="1"/>
</dbReference>
<keyword evidence="6 9" id="KW-0227">DNA damage</keyword>
<proteinExistence type="inferred from homology"/>
<dbReference type="Gene3D" id="1.10.10.10">
    <property type="entry name" value="Winged helix-like DNA-binding domain superfamily/Winged helix DNA-binding domain"/>
    <property type="match status" value="1"/>
</dbReference>
<dbReference type="FunFam" id="1.10.10.10:FF:000214">
    <property type="entry name" value="Methylated-DNA--protein-cysteine methyltransferase"/>
    <property type="match status" value="1"/>
</dbReference>
<comment type="miscellaneous">
    <text evidence="9">This enzyme catalyzes only one turnover and therefore is not strictly catalytic. According to one definition, an enzyme is a biocatalyst that acts repeatedly and over many reaction cycles.</text>
</comment>
<comment type="catalytic activity">
    <reaction evidence="8 9">
        <text>a 6-O-methyl-2'-deoxyguanosine in DNA + L-cysteinyl-[protein] = S-methyl-L-cysteinyl-[protein] + a 2'-deoxyguanosine in DNA</text>
        <dbReference type="Rhea" id="RHEA:24000"/>
        <dbReference type="Rhea" id="RHEA-COMP:10131"/>
        <dbReference type="Rhea" id="RHEA-COMP:10132"/>
        <dbReference type="Rhea" id="RHEA-COMP:11367"/>
        <dbReference type="Rhea" id="RHEA-COMP:11368"/>
        <dbReference type="ChEBI" id="CHEBI:29950"/>
        <dbReference type="ChEBI" id="CHEBI:82612"/>
        <dbReference type="ChEBI" id="CHEBI:85445"/>
        <dbReference type="ChEBI" id="CHEBI:85448"/>
        <dbReference type="EC" id="2.1.1.63"/>
    </reaction>
</comment>
<evidence type="ECO:0000256" key="4">
    <source>
        <dbReference type="ARBA" id="ARBA00022603"/>
    </source>
</evidence>
<keyword evidence="13" id="KW-1185">Reference proteome</keyword>
<comment type="subcellular location">
    <subcellularLocation>
        <location evidence="9">Cytoplasm</location>
    </subcellularLocation>
</comment>
<evidence type="ECO:0000256" key="3">
    <source>
        <dbReference type="ARBA" id="ARBA00022490"/>
    </source>
</evidence>
<keyword evidence="4 9" id="KW-0489">Methyltransferase</keyword>
<protein>
    <recommendedName>
        <fullName evidence="9">Methylated-DNA--protein-cysteine methyltransferase</fullName>
        <ecNumber evidence="9">2.1.1.63</ecNumber>
    </recommendedName>
    <alternativeName>
        <fullName evidence="9">6-O-methylguanine-DNA methyltransferase</fullName>
        <shortName evidence="9">MGMT</shortName>
    </alternativeName>
    <alternativeName>
        <fullName evidence="9">O-6-methylguanine-DNA-alkyltransferase</fullName>
    </alternativeName>
</protein>
<dbReference type="Proteomes" id="UP000052015">
    <property type="component" value="Unassembled WGS sequence"/>
</dbReference>
<dbReference type="STRING" id="908809.ABG79_01819"/>
<dbReference type="InterPro" id="IPR023546">
    <property type="entry name" value="MGMT"/>
</dbReference>
<dbReference type="PANTHER" id="PTHR10815:SF13">
    <property type="entry name" value="METHYLATED-DNA--PROTEIN-CYSTEINE METHYLTRANSFERASE"/>
    <property type="match status" value="1"/>
</dbReference>
<dbReference type="GO" id="GO:0006307">
    <property type="term" value="P:DNA alkylation repair"/>
    <property type="evidence" value="ECO:0007669"/>
    <property type="project" value="UniProtKB-UniRule"/>
</dbReference>
<dbReference type="InterPro" id="IPR001497">
    <property type="entry name" value="MethylDNA_cys_MeTrfase_AS"/>
</dbReference>
<reference evidence="12 13" key="1">
    <citation type="submission" date="2015-09" db="EMBL/GenBank/DDBJ databases">
        <title>Draft genome sequence of a Caloramator mitchellensis, a moderate thermophile from the Great Artesian Basin of Australia.</title>
        <authorList>
            <person name="Patel B.K."/>
        </authorList>
    </citation>
    <scope>NUCLEOTIDE SEQUENCE [LARGE SCALE GENOMIC DNA]</scope>
    <source>
        <strain evidence="12 13">VF08</strain>
    </source>
</reference>
<keyword evidence="5 9" id="KW-0808">Transferase</keyword>